<organism evidence="1 2">
    <name type="scientific">Leptospira licerasiae str. MMD4847</name>
    <dbReference type="NCBI Taxonomy" id="1049971"/>
    <lineage>
        <taxon>Bacteria</taxon>
        <taxon>Pseudomonadati</taxon>
        <taxon>Spirochaetota</taxon>
        <taxon>Spirochaetia</taxon>
        <taxon>Leptospirales</taxon>
        <taxon>Leptospiraceae</taxon>
        <taxon>Leptospira</taxon>
    </lineage>
</organism>
<protein>
    <submittedName>
        <fullName evidence="1">Uncharacterized protein</fullName>
    </submittedName>
</protein>
<evidence type="ECO:0000313" key="2">
    <source>
        <dbReference type="Proteomes" id="UP000018720"/>
    </source>
</evidence>
<reference evidence="1 2" key="1">
    <citation type="submission" date="2012-08" db="EMBL/GenBank/DDBJ databases">
        <authorList>
            <person name="Harkins D.M."/>
            <person name="Durkin A.S."/>
            <person name="Selengut J.D."/>
            <person name="Sanka R."/>
            <person name="DePew J."/>
            <person name="Purushe J."/>
            <person name="Matthias M.A."/>
            <person name="Vinetz J.M."/>
            <person name="Sutton G.G."/>
            <person name="Nelson W.C."/>
            <person name="Fouts D.E."/>
        </authorList>
    </citation>
    <scope>NUCLEOTIDE SEQUENCE [LARGE SCALE GENOMIC DNA]</scope>
    <source>
        <strain evidence="1 2">MMD4847</strain>
    </source>
</reference>
<sequence>MYALRMKGYSSNKEISEFAKKHNKSESTIYRYSRNASAIPEAFLDRLLQKESISKLFISKGKGVWKASAAEMISLFDKDINSLRLSKSIKENLNFARMFYLCKNLKEGELDLLGRIASELQLTDDNNQLWSLLSIVLDLPNNERENCMRYCIKLEKAHFKKKLEEKSAKK</sequence>
<dbReference type="Proteomes" id="UP000018720">
    <property type="component" value="Unassembled WGS sequence"/>
</dbReference>
<keyword evidence="2" id="KW-1185">Reference proteome</keyword>
<dbReference type="EMBL" id="AHOM02000005">
    <property type="protein sequence ID" value="EJZ42282.1"/>
    <property type="molecule type" value="Genomic_DNA"/>
</dbReference>
<accession>A0ABP2RCL2</accession>
<name>A0ABP2RCL2_9LEPT</name>
<gene>
    <name evidence="1" type="ORF">LEP1GSC178_0071</name>
</gene>
<comment type="caution">
    <text evidence="1">The sequence shown here is derived from an EMBL/GenBank/DDBJ whole genome shotgun (WGS) entry which is preliminary data.</text>
</comment>
<evidence type="ECO:0000313" key="1">
    <source>
        <dbReference type="EMBL" id="EJZ42282.1"/>
    </source>
</evidence>
<proteinExistence type="predicted"/>